<evidence type="ECO:0000256" key="2">
    <source>
        <dbReference type="ARBA" id="ARBA00022419"/>
    </source>
</evidence>
<dbReference type="AlphaFoldDB" id="K7ZEA2"/>
<protein>
    <recommendedName>
        <fullName evidence="2">Phosphoenolpyruvate carboxylase</fullName>
    </recommendedName>
</protein>
<evidence type="ECO:0000313" key="3">
    <source>
        <dbReference type="EMBL" id="AFY00287.1"/>
    </source>
</evidence>
<dbReference type="HOGENOM" id="CLU_006557_2_0_7"/>
<dbReference type="SUPFAM" id="SSF51621">
    <property type="entry name" value="Phosphoenolpyruvate/pyruvate domain"/>
    <property type="match status" value="1"/>
</dbReference>
<dbReference type="Pfam" id="PF00311">
    <property type="entry name" value="PEPcase"/>
    <property type="match status" value="3"/>
</dbReference>
<dbReference type="STRING" id="1069642.Bdt_0579"/>
<evidence type="ECO:0000313" key="4">
    <source>
        <dbReference type="Proteomes" id="UP000010074"/>
    </source>
</evidence>
<dbReference type="InterPro" id="IPR015813">
    <property type="entry name" value="Pyrv/PenolPyrv_kinase-like_dom"/>
</dbReference>
<evidence type="ECO:0000256" key="1">
    <source>
        <dbReference type="ARBA" id="ARBA00003670"/>
    </source>
</evidence>
<dbReference type="GO" id="GO:0006099">
    <property type="term" value="P:tricarboxylic acid cycle"/>
    <property type="evidence" value="ECO:0007669"/>
    <property type="project" value="InterPro"/>
</dbReference>
<dbReference type="Proteomes" id="UP000010074">
    <property type="component" value="Chromosome"/>
</dbReference>
<dbReference type="GO" id="GO:0015977">
    <property type="term" value="P:carbon fixation"/>
    <property type="evidence" value="ECO:0007669"/>
    <property type="project" value="InterPro"/>
</dbReference>
<dbReference type="GO" id="GO:0005829">
    <property type="term" value="C:cytosol"/>
    <property type="evidence" value="ECO:0007669"/>
    <property type="project" value="TreeGrafter"/>
</dbReference>
<organism evidence="3 4">
    <name type="scientific">Bdellovibrio bacteriovorus str. Tiberius</name>
    <dbReference type="NCBI Taxonomy" id="1069642"/>
    <lineage>
        <taxon>Bacteria</taxon>
        <taxon>Pseudomonadati</taxon>
        <taxon>Bdellovibrionota</taxon>
        <taxon>Bdellovibrionia</taxon>
        <taxon>Bdellovibrionales</taxon>
        <taxon>Pseudobdellovibrionaceae</taxon>
        <taxon>Bdellovibrio</taxon>
    </lineage>
</organism>
<dbReference type="PANTHER" id="PTHR30523">
    <property type="entry name" value="PHOSPHOENOLPYRUVATE CARBOXYLASE"/>
    <property type="match status" value="1"/>
</dbReference>
<dbReference type="GO" id="GO:0008964">
    <property type="term" value="F:phosphoenolpyruvate carboxylase activity"/>
    <property type="evidence" value="ECO:0007669"/>
    <property type="project" value="InterPro"/>
</dbReference>
<proteinExistence type="predicted"/>
<name>K7ZEA2_BDEBC</name>
<gene>
    <name evidence="3" type="primary">ppc</name>
    <name evidence="3" type="ORF">Bdt_0579</name>
</gene>
<dbReference type="PANTHER" id="PTHR30523:SF6">
    <property type="entry name" value="PHOSPHOENOLPYRUVATE CARBOXYLASE"/>
    <property type="match status" value="1"/>
</dbReference>
<dbReference type="PATRIC" id="fig|1069642.3.peg.574"/>
<reference evidence="3 4" key="1">
    <citation type="journal article" date="2012" name="BMC Genomics">
        <title>Genome analysis of a simultaneously predatory and prey-independent, novel Bdellovibrio bacteriovorus from the River Tiber, supports in silico predictions of both ancient and recent lateral gene transfer from diverse bacteria.</title>
        <authorList>
            <person name="Hobley L."/>
            <person name="Lerner T.R."/>
            <person name="Williams L.E."/>
            <person name="Lambert C."/>
            <person name="Till R."/>
            <person name="Milner D.S."/>
            <person name="Basford S.M."/>
            <person name="Capeness M.J."/>
            <person name="Fenton A.K."/>
            <person name="Atterbury R.J."/>
            <person name="Harris M.A."/>
            <person name="Sockett R.E."/>
        </authorList>
    </citation>
    <scope>NUCLEOTIDE SEQUENCE [LARGE SCALE GENOMIC DNA]</scope>
    <source>
        <strain evidence="3 4">Tiberius</strain>
    </source>
</reference>
<sequence>MAMQKQLAKELTSLVNWAVTELGHVIEAELGTRAFQRIENIRLHVKSKATRDINGLLKLKTDMENLSNQERFEIAHSFALMLELINACESAYRTHRLREESSLVVSEEKHSYGRVIHVLTAHPTESRNSDMLVYLRMIHELLLQRLQSSHSTQTARLHSLIRMAWHLPMSKQRKPTVMDEAEYIYSLVLQDNVIDIYLQQRQEKNPFYIRTWVGGDKDGHPGVDEKTMLGSLNMSRQRLHQWVARQFSEYMTELAPLVRSGLDQRKPTQKLQQHARAVKANLIKIRRISAGDAARVDRLTKSLQNLSHEQGRIFGTESEKLNRIRFLLKIFPGLVVPLELREDSTLVHEALANPSKRPNITRMLMALSRLCPDHNPRDYVRGFVLSQCESAKDITAGVRLSSLHLKGPRLPVVPLFESSHSLKSSKQIISEFLGTQKHVQLIKKHWSGQLEVMLGYSDSAKENGSFPSRYMIQSAIGTLEKAIEGRGLTPIFFHGSGGSIERGGGSIQEQTEWWPLSALKTVKMTVQGEMIYRNYNSPDILQRQLNLLVENRDVRKQKPASRGSVATEKALSTLAGAIQSSYQNILKQEDFLELIEKATPYSFMKDLRMGSRPSKRQGPVQLKSLRAIPWVLCWTQTRALFPTWWGLGSFWTGLSAADKNKYRRAFKESSMFRTYIKAVGFTLEKIELDVFFMYLRSSKLSQSTVVKYEKSFRMEYAKAVKCIREITGEKSLLWYRPWLETSIGLRSPLIHPLNVLQLVALETKDIKLLRETVTGVASGMLTTG</sequence>
<dbReference type="PRINTS" id="PR00150">
    <property type="entry name" value="PEPCARBXLASE"/>
</dbReference>
<dbReference type="InterPro" id="IPR021135">
    <property type="entry name" value="PEP_COase"/>
</dbReference>
<dbReference type="KEGG" id="bbat:Bdt_0579"/>
<accession>K7ZEA2</accession>
<dbReference type="EMBL" id="CP002930">
    <property type="protein sequence ID" value="AFY00287.1"/>
    <property type="molecule type" value="Genomic_DNA"/>
</dbReference>
<comment type="function">
    <text evidence="1">Forms oxaloacetate, a four-carbon dicarboxylic acid source for the tricarboxylic acid cycle.</text>
</comment>